<comment type="caution">
    <text evidence="22">The sequence shown here is derived from an EMBL/GenBank/DDBJ whole genome shotgun (WGS) entry which is preliminary data.</text>
</comment>
<dbReference type="InterPro" id="IPR036652">
    <property type="entry name" value="YjeF_N_dom_sf"/>
</dbReference>
<dbReference type="GO" id="GO:0110051">
    <property type="term" value="P:metabolite repair"/>
    <property type="evidence" value="ECO:0007669"/>
    <property type="project" value="TreeGrafter"/>
</dbReference>
<dbReference type="EC" id="4.2.1.136" evidence="17"/>
<name>A0A841ABL6_9MICO</name>
<dbReference type="SUPFAM" id="SSF53613">
    <property type="entry name" value="Ribokinase-like"/>
    <property type="match status" value="1"/>
</dbReference>
<dbReference type="PROSITE" id="PS01049">
    <property type="entry name" value="YJEF_C_1"/>
    <property type="match status" value="1"/>
</dbReference>
<comment type="catalytic activity">
    <reaction evidence="2 18">
        <text>(6R)-NADPHX = (6S)-NADPHX</text>
        <dbReference type="Rhea" id="RHEA:32227"/>
        <dbReference type="ChEBI" id="CHEBI:64076"/>
        <dbReference type="ChEBI" id="CHEBI:64077"/>
        <dbReference type="EC" id="5.1.99.6"/>
    </reaction>
</comment>
<dbReference type="GO" id="GO:0016301">
    <property type="term" value="F:kinase activity"/>
    <property type="evidence" value="ECO:0007669"/>
    <property type="project" value="UniProtKB-KW"/>
</dbReference>
<comment type="catalytic activity">
    <reaction evidence="15 17 18">
        <text>(6S)-NADHX + ADP = AMP + phosphate + NADH + H(+)</text>
        <dbReference type="Rhea" id="RHEA:32223"/>
        <dbReference type="ChEBI" id="CHEBI:15378"/>
        <dbReference type="ChEBI" id="CHEBI:43474"/>
        <dbReference type="ChEBI" id="CHEBI:57945"/>
        <dbReference type="ChEBI" id="CHEBI:64074"/>
        <dbReference type="ChEBI" id="CHEBI:456215"/>
        <dbReference type="ChEBI" id="CHEBI:456216"/>
        <dbReference type="EC" id="4.2.1.136"/>
    </reaction>
</comment>
<feature type="region of interest" description="Disordered" evidence="19">
    <location>
        <begin position="40"/>
        <end position="72"/>
    </location>
</feature>
<keyword evidence="5 18" id="KW-0479">Metal-binding</keyword>
<protein>
    <recommendedName>
        <fullName evidence="17">ADP-dependent (S)-NAD(P)H-hydrate dehydratase</fullName>
        <ecNumber evidence="17">4.2.1.136</ecNumber>
    </recommendedName>
    <alternativeName>
        <fullName evidence="17">ADP-dependent NAD(P)HX dehydratase</fullName>
    </alternativeName>
</protein>
<evidence type="ECO:0000313" key="22">
    <source>
        <dbReference type="EMBL" id="MBB5830692.1"/>
    </source>
</evidence>
<comment type="cofactor">
    <cofactor evidence="18">
        <name>K(+)</name>
        <dbReference type="ChEBI" id="CHEBI:29103"/>
    </cofactor>
    <text evidence="18">Binds 1 potassium ion per subunit.</text>
</comment>
<sequence>MIHGYSAAAVRAAEQPLLAAGEPLMLRAAAALATHAAERLRASGSPSADGPVDGTTTSTPATSTPTTDPTTPRVLVLAGAGANGGDGLHAAAILRREHGIPADAIATASSVHDEGAEALRDAGGTIHPSADLPEEQLRDLLADAELVLDAILGIGGRPEVPGALRPLLAAVRESGVPVLAVDLPSFVDATTGEAALETLPAAATVTFGAVKVGLLLPGGAELAGDLHLVDIGLGPYLDGFAANGAAADAPDAEASGAADASATATAADDRAPHVLRLEDADVRALFPVPGRDDSKYTRGVLAIAAGSEQFPGAAVLAVSGAARAGAGMIRCLAPREVLDLVLRVRPEAVVHPVGPGRSTQRILDDQTLARTSAVVVGPGLPGDDPRALRGVAMLAGEGTGPRRGVIDAGALQAVTAAHRFGPDTVLTPHRGEAERLARRLEVDPDLPGPELARALAAATGATVLLKGAITLVAPGNGGALRTQDDATSYLATAGTGDVLAGILGTLLAAGLPGPDAAALAALLHGRAGRLASGGGSHPLVALEVADRLPETIGTILATAQDLTRGAR</sequence>
<dbReference type="GO" id="GO:0052855">
    <property type="term" value="F:ADP-dependent NAD(P)H-hydrate dehydratase activity"/>
    <property type="evidence" value="ECO:0007669"/>
    <property type="project" value="UniProtKB-UniRule"/>
</dbReference>
<dbReference type="NCBIfam" id="TIGR00196">
    <property type="entry name" value="yjeF_cterm"/>
    <property type="match status" value="1"/>
</dbReference>
<dbReference type="GO" id="GO:0052856">
    <property type="term" value="F:NAD(P)HX epimerase activity"/>
    <property type="evidence" value="ECO:0007669"/>
    <property type="project" value="UniProtKB-EC"/>
</dbReference>
<evidence type="ECO:0000256" key="7">
    <source>
        <dbReference type="ARBA" id="ARBA00022840"/>
    </source>
</evidence>
<keyword evidence="6 17" id="KW-0547">Nucleotide-binding</keyword>
<dbReference type="InterPro" id="IPR017953">
    <property type="entry name" value="Carbohydrate_kinase_pred_CS"/>
</dbReference>
<evidence type="ECO:0000256" key="8">
    <source>
        <dbReference type="ARBA" id="ARBA00022857"/>
    </source>
</evidence>
<dbReference type="Gene3D" id="3.40.50.10260">
    <property type="entry name" value="YjeF N-terminal domain"/>
    <property type="match status" value="1"/>
</dbReference>
<feature type="binding site" evidence="17">
    <location>
        <position position="379"/>
    </location>
    <ligand>
        <name>(6S)-NADPHX</name>
        <dbReference type="ChEBI" id="CHEBI:64076"/>
    </ligand>
</feature>
<feature type="binding site" evidence="17">
    <location>
        <position position="497"/>
    </location>
    <ligand>
        <name>(6S)-NADPHX</name>
        <dbReference type="ChEBI" id="CHEBI:64076"/>
    </ligand>
</feature>
<evidence type="ECO:0000256" key="9">
    <source>
        <dbReference type="ARBA" id="ARBA00022958"/>
    </source>
</evidence>
<dbReference type="PROSITE" id="PS01050">
    <property type="entry name" value="YJEF_C_2"/>
    <property type="match status" value="1"/>
</dbReference>
<evidence type="ECO:0000256" key="10">
    <source>
        <dbReference type="ARBA" id="ARBA00023027"/>
    </source>
</evidence>
<evidence type="ECO:0000313" key="23">
    <source>
        <dbReference type="Proteomes" id="UP000588158"/>
    </source>
</evidence>
<dbReference type="AlphaFoldDB" id="A0A841ABL6"/>
<evidence type="ECO:0000256" key="3">
    <source>
        <dbReference type="ARBA" id="ARBA00006001"/>
    </source>
</evidence>
<keyword evidence="9 18" id="KW-0630">Potassium</keyword>
<keyword evidence="8 17" id="KW-0521">NADP</keyword>
<dbReference type="Pfam" id="PF03853">
    <property type="entry name" value="YjeF_N"/>
    <property type="match status" value="1"/>
</dbReference>
<reference evidence="22 23" key="1">
    <citation type="submission" date="2020-08" db="EMBL/GenBank/DDBJ databases">
        <title>Sequencing the genomes of 1000 actinobacteria strains.</title>
        <authorList>
            <person name="Klenk H.-P."/>
        </authorList>
    </citation>
    <scope>NUCLEOTIDE SEQUENCE [LARGE SCALE GENOMIC DNA]</scope>
    <source>
        <strain evidence="22 23">DSM 28796</strain>
    </source>
</reference>
<gene>
    <name evidence="17" type="primary">nnrD</name>
    <name evidence="22" type="ORF">HNR70_000505</name>
</gene>
<evidence type="ECO:0000259" key="21">
    <source>
        <dbReference type="PROSITE" id="PS51385"/>
    </source>
</evidence>
<comment type="function">
    <text evidence="14 18">Bifunctional enzyme that catalyzes the epimerization of the S- and R-forms of NAD(P)HX and the dehydration of the S-form of NAD(P)HX at the expense of ADP, which is converted to AMP. This allows the repair of both epimers of NAD(P)HX, a damaged form of NAD(P)H that is a result of enzymatic or heat-dependent hydration.</text>
</comment>
<keyword evidence="22" id="KW-0418">Kinase</keyword>
<feature type="domain" description="YjeF C-terminal" evidence="20">
    <location>
        <begin position="278"/>
        <end position="555"/>
    </location>
</feature>
<dbReference type="EMBL" id="JACHLZ010000001">
    <property type="protein sequence ID" value="MBB5830692.1"/>
    <property type="molecule type" value="Genomic_DNA"/>
</dbReference>
<keyword evidence="22" id="KW-0808">Transferase</keyword>
<evidence type="ECO:0000256" key="13">
    <source>
        <dbReference type="ARBA" id="ARBA00023268"/>
    </source>
</evidence>
<dbReference type="PROSITE" id="PS51385">
    <property type="entry name" value="YJEF_N"/>
    <property type="match status" value="1"/>
</dbReference>
<feature type="binding site" evidence="17">
    <location>
        <position position="496"/>
    </location>
    <ligand>
        <name>AMP</name>
        <dbReference type="ChEBI" id="CHEBI:456215"/>
    </ligand>
</feature>
<keyword evidence="23" id="KW-1185">Reference proteome</keyword>
<evidence type="ECO:0000256" key="5">
    <source>
        <dbReference type="ARBA" id="ARBA00022723"/>
    </source>
</evidence>
<dbReference type="Pfam" id="PF01256">
    <property type="entry name" value="Carb_kinase"/>
    <property type="match status" value="1"/>
</dbReference>
<dbReference type="PANTHER" id="PTHR12592">
    <property type="entry name" value="ATP-DEPENDENT (S)-NAD(P)H-HYDRATE DEHYDRATASE FAMILY MEMBER"/>
    <property type="match status" value="1"/>
</dbReference>
<keyword evidence="11 18" id="KW-0413">Isomerase</keyword>
<comment type="cofactor">
    <cofactor evidence="17">
        <name>Mg(2+)</name>
        <dbReference type="ChEBI" id="CHEBI:18420"/>
    </cofactor>
</comment>
<feature type="binding site" evidence="17">
    <location>
        <begin position="466"/>
        <end position="470"/>
    </location>
    <ligand>
        <name>AMP</name>
        <dbReference type="ChEBI" id="CHEBI:456215"/>
    </ligand>
</feature>
<dbReference type="PROSITE" id="PS51383">
    <property type="entry name" value="YJEF_C_3"/>
    <property type="match status" value="1"/>
</dbReference>
<dbReference type="GO" id="GO:0046496">
    <property type="term" value="P:nicotinamide nucleotide metabolic process"/>
    <property type="evidence" value="ECO:0007669"/>
    <property type="project" value="UniProtKB-UniRule"/>
</dbReference>
<proteinExistence type="inferred from homology"/>
<comment type="subunit">
    <text evidence="17">Homotetramer.</text>
</comment>
<dbReference type="CDD" id="cd01171">
    <property type="entry name" value="YXKO-related"/>
    <property type="match status" value="1"/>
</dbReference>
<feature type="domain" description="YjeF N-terminal" evidence="21">
    <location>
        <begin position="10"/>
        <end position="239"/>
    </location>
</feature>
<accession>A0A841ABL6</accession>
<evidence type="ECO:0000256" key="18">
    <source>
        <dbReference type="PIRNR" id="PIRNR017184"/>
    </source>
</evidence>
<evidence type="ECO:0000256" key="17">
    <source>
        <dbReference type="HAMAP-Rule" id="MF_01965"/>
    </source>
</evidence>
<dbReference type="InterPro" id="IPR004443">
    <property type="entry name" value="YjeF_N_dom"/>
</dbReference>
<comment type="similarity">
    <text evidence="17">Belongs to the NnrD/CARKD family.</text>
</comment>
<dbReference type="InterPro" id="IPR000631">
    <property type="entry name" value="CARKD"/>
</dbReference>
<dbReference type="InterPro" id="IPR030677">
    <property type="entry name" value="Nnr"/>
</dbReference>
<dbReference type="PIRSF" id="PIRSF017184">
    <property type="entry name" value="Nnr"/>
    <property type="match status" value="1"/>
</dbReference>
<feature type="binding site" evidence="17">
    <location>
        <position position="313"/>
    </location>
    <ligand>
        <name>(6S)-NADPHX</name>
        <dbReference type="ChEBI" id="CHEBI:64076"/>
    </ligand>
</feature>
<dbReference type="Proteomes" id="UP000588158">
    <property type="component" value="Unassembled WGS sequence"/>
</dbReference>
<dbReference type="SUPFAM" id="SSF64153">
    <property type="entry name" value="YjeF N-terminal domain-like"/>
    <property type="match status" value="1"/>
</dbReference>
<comment type="similarity">
    <text evidence="3 18">In the N-terminal section; belongs to the NnrE/AIBP family.</text>
</comment>
<keyword evidence="12 17" id="KW-0456">Lyase</keyword>
<keyword evidence="10 17" id="KW-0520">NAD</keyword>
<evidence type="ECO:0000256" key="16">
    <source>
        <dbReference type="ARBA" id="ARBA00049209"/>
    </source>
</evidence>
<feature type="compositionally biased region" description="Low complexity" evidence="19">
    <location>
        <begin position="55"/>
        <end position="72"/>
    </location>
</feature>
<evidence type="ECO:0000256" key="19">
    <source>
        <dbReference type="SAM" id="MobiDB-lite"/>
    </source>
</evidence>
<evidence type="ECO:0000259" key="20">
    <source>
        <dbReference type="PROSITE" id="PS51383"/>
    </source>
</evidence>
<evidence type="ECO:0000256" key="15">
    <source>
        <dbReference type="ARBA" id="ARBA00048238"/>
    </source>
</evidence>
<comment type="function">
    <text evidence="17">Catalyzes the dehydration of the S-form of NAD(P)HX at the expense of ADP, which is converted to AMP. Together with NAD(P)HX epimerase, which catalyzes the epimerization of the S- and R-forms, the enzyme allows the repair of both epimers of NAD(P)HX, a damaged form of NAD(P)H that is a result of enzymatic or heat-dependent hydration.</text>
</comment>
<dbReference type="Gene3D" id="3.40.1190.20">
    <property type="match status" value="1"/>
</dbReference>
<evidence type="ECO:0000256" key="2">
    <source>
        <dbReference type="ARBA" id="ARBA00000909"/>
    </source>
</evidence>
<evidence type="ECO:0000256" key="4">
    <source>
        <dbReference type="ARBA" id="ARBA00009524"/>
    </source>
</evidence>
<feature type="binding site" evidence="17">
    <location>
        <position position="429"/>
    </location>
    <ligand>
        <name>(6S)-NADPHX</name>
        <dbReference type="ChEBI" id="CHEBI:64076"/>
    </ligand>
</feature>
<evidence type="ECO:0000256" key="6">
    <source>
        <dbReference type="ARBA" id="ARBA00022741"/>
    </source>
</evidence>
<evidence type="ECO:0000256" key="1">
    <source>
        <dbReference type="ARBA" id="ARBA00000013"/>
    </source>
</evidence>
<comment type="catalytic activity">
    <reaction evidence="16 17 18">
        <text>(6S)-NADPHX + ADP = AMP + phosphate + NADPH + H(+)</text>
        <dbReference type="Rhea" id="RHEA:32235"/>
        <dbReference type="ChEBI" id="CHEBI:15378"/>
        <dbReference type="ChEBI" id="CHEBI:43474"/>
        <dbReference type="ChEBI" id="CHEBI:57783"/>
        <dbReference type="ChEBI" id="CHEBI:64076"/>
        <dbReference type="ChEBI" id="CHEBI:456215"/>
        <dbReference type="ChEBI" id="CHEBI:456216"/>
        <dbReference type="EC" id="4.2.1.136"/>
    </reaction>
</comment>
<comment type="catalytic activity">
    <reaction evidence="1 18">
        <text>(6R)-NADHX = (6S)-NADHX</text>
        <dbReference type="Rhea" id="RHEA:32215"/>
        <dbReference type="ChEBI" id="CHEBI:64074"/>
        <dbReference type="ChEBI" id="CHEBI:64075"/>
        <dbReference type="EC" id="5.1.99.6"/>
    </reaction>
</comment>
<dbReference type="PANTHER" id="PTHR12592:SF0">
    <property type="entry name" value="ATP-DEPENDENT (S)-NAD(P)H-HYDRATE DEHYDRATASE"/>
    <property type="match status" value="1"/>
</dbReference>
<organism evidence="22 23">
    <name type="scientific">Brachybacterium aquaticum</name>
    <dbReference type="NCBI Taxonomy" id="1432564"/>
    <lineage>
        <taxon>Bacteria</taxon>
        <taxon>Bacillati</taxon>
        <taxon>Actinomycetota</taxon>
        <taxon>Actinomycetes</taxon>
        <taxon>Micrococcales</taxon>
        <taxon>Dermabacteraceae</taxon>
        <taxon>Brachybacterium</taxon>
    </lineage>
</organism>
<dbReference type="HAMAP" id="MF_01965">
    <property type="entry name" value="NADHX_dehydratase"/>
    <property type="match status" value="1"/>
</dbReference>
<keyword evidence="7 17" id="KW-0067">ATP-binding</keyword>
<dbReference type="RefSeq" id="WP_184324273.1">
    <property type="nucleotide sequence ID" value="NZ_JACHLZ010000001.1"/>
</dbReference>
<keyword evidence="13" id="KW-0511">Multifunctional enzyme</keyword>
<evidence type="ECO:0000256" key="11">
    <source>
        <dbReference type="ARBA" id="ARBA00023235"/>
    </source>
</evidence>
<dbReference type="GO" id="GO:0046872">
    <property type="term" value="F:metal ion binding"/>
    <property type="evidence" value="ECO:0007669"/>
    <property type="project" value="UniProtKB-UniRule"/>
</dbReference>
<dbReference type="InterPro" id="IPR029056">
    <property type="entry name" value="Ribokinase-like"/>
</dbReference>
<dbReference type="GO" id="GO:0005524">
    <property type="term" value="F:ATP binding"/>
    <property type="evidence" value="ECO:0007669"/>
    <property type="project" value="UniProtKB-UniRule"/>
</dbReference>
<evidence type="ECO:0000256" key="12">
    <source>
        <dbReference type="ARBA" id="ARBA00023239"/>
    </source>
</evidence>
<evidence type="ECO:0000256" key="14">
    <source>
        <dbReference type="ARBA" id="ARBA00025153"/>
    </source>
</evidence>
<comment type="similarity">
    <text evidence="4 18">In the C-terminal section; belongs to the NnrD/CARKD family.</text>
</comment>